<sequence>MKTLKTLFIVPVVAFYTAVYGQFNTIKQVKNLPQVQVDAATARTGIVAITSPLQAIDSTRFKPVAGPTGTGVSMPLSRPVINSHFGYRVDPLTGKEKFHDGIDFRGYADSVMVIMPGEVNKVAYSRGLGNYIEVKHGDFQTTYGHLSLVMVREKMKLNAGIVIGITGSTGRSTGDHLHFAIRHRGQNIDPVPFLDIIYRTLKLQARKKNSGN</sequence>
<dbReference type="GO" id="GO:0004222">
    <property type="term" value="F:metalloendopeptidase activity"/>
    <property type="evidence" value="ECO:0007669"/>
    <property type="project" value="TreeGrafter"/>
</dbReference>
<dbReference type="Gene3D" id="2.70.70.10">
    <property type="entry name" value="Glucose Permease (Domain IIA)"/>
    <property type="match status" value="1"/>
</dbReference>
<dbReference type="InterPro" id="IPR050570">
    <property type="entry name" value="Cell_wall_metabolism_enzyme"/>
</dbReference>
<reference evidence="2 3" key="1">
    <citation type="submission" date="2019-09" db="EMBL/GenBank/DDBJ databases">
        <title>Genome sequence and assembly of Adhaeribacter sp.</title>
        <authorList>
            <person name="Chhetri G."/>
        </authorList>
    </citation>
    <scope>NUCLEOTIDE SEQUENCE [LARGE SCALE GENOMIC DNA]</scope>
    <source>
        <strain evidence="2 3">DK36</strain>
    </source>
</reference>
<dbReference type="PANTHER" id="PTHR21666">
    <property type="entry name" value="PEPTIDASE-RELATED"/>
    <property type="match status" value="1"/>
</dbReference>
<dbReference type="PANTHER" id="PTHR21666:SF270">
    <property type="entry name" value="MUREIN HYDROLASE ACTIVATOR ENVC"/>
    <property type="match status" value="1"/>
</dbReference>
<keyword evidence="3" id="KW-1185">Reference proteome</keyword>
<comment type="caution">
    <text evidence="2">The sequence shown here is derived from an EMBL/GenBank/DDBJ whole genome shotgun (WGS) entry which is preliminary data.</text>
</comment>
<dbReference type="EMBL" id="VWSF01000035">
    <property type="protein sequence ID" value="KAA5539150.1"/>
    <property type="molecule type" value="Genomic_DNA"/>
</dbReference>
<accession>A0A5M6CXL4</accession>
<name>A0A5M6CXL4_9BACT</name>
<dbReference type="InterPro" id="IPR011055">
    <property type="entry name" value="Dup_hybrid_motif"/>
</dbReference>
<proteinExistence type="predicted"/>
<dbReference type="InterPro" id="IPR016047">
    <property type="entry name" value="M23ase_b-sheet_dom"/>
</dbReference>
<evidence type="ECO:0000313" key="3">
    <source>
        <dbReference type="Proteomes" id="UP000323426"/>
    </source>
</evidence>
<evidence type="ECO:0000259" key="1">
    <source>
        <dbReference type="Pfam" id="PF01551"/>
    </source>
</evidence>
<dbReference type="Proteomes" id="UP000323426">
    <property type="component" value="Unassembled WGS sequence"/>
</dbReference>
<gene>
    <name evidence="2" type="ORF">F0145_25105</name>
</gene>
<dbReference type="CDD" id="cd12797">
    <property type="entry name" value="M23_peptidase"/>
    <property type="match status" value="1"/>
</dbReference>
<dbReference type="AlphaFoldDB" id="A0A5M6CXL4"/>
<dbReference type="SUPFAM" id="SSF51261">
    <property type="entry name" value="Duplicated hybrid motif"/>
    <property type="match status" value="1"/>
</dbReference>
<evidence type="ECO:0000313" key="2">
    <source>
        <dbReference type="EMBL" id="KAA5539150.1"/>
    </source>
</evidence>
<dbReference type="Pfam" id="PF01551">
    <property type="entry name" value="Peptidase_M23"/>
    <property type="match status" value="1"/>
</dbReference>
<organism evidence="2 3">
    <name type="scientific">Adhaeribacter rhizoryzae</name>
    <dbReference type="NCBI Taxonomy" id="2607907"/>
    <lineage>
        <taxon>Bacteria</taxon>
        <taxon>Pseudomonadati</taxon>
        <taxon>Bacteroidota</taxon>
        <taxon>Cytophagia</taxon>
        <taxon>Cytophagales</taxon>
        <taxon>Hymenobacteraceae</taxon>
        <taxon>Adhaeribacter</taxon>
    </lineage>
</organism>
<feature type="domain" description="M23ase beta-sheet core" evidence="1">
    <location>
        <begin position="97"/>
        <end position="190"/>
    </location>
</feature>
<protein>
    <submittedName>
        <fullName evidence="2">M23 family metallopeptidase</fullName>
    </submittedName>
</protein>